<dbReference type="InterPro" id="IPR036526">
    <property type="entry name" value="C-N_Hydrolase_sf"/>
</dbReference>
<dbReference type="OrthoDB" id="10250282at2759"/>
<dbReference type="PROSITE" id="PS50263">
    <property type="entry name" value="CN_HYDROLASE"/>
    <property type="match status" value="1"/>
</dbReference>
<evidence type="ECO:0000313" key="8">
    <source>
        <dbReference type="EnsemblMetazoa" id="BGLB004267-PB"/>
    </source>
</evidence>
<keyword evidence="2 6" id="KW-0732">Signal</keyword>
<proteinExistence type="inferred from homology"/>
<name>A0A2C9JLC8_BIOGL</name>
<feature type="signal peptide" evidence="6">
    <location>
        <begin position="1"/>
        <end position="20"/>
    </location>
</feature>
<sequence>MGKAVRLLLLLLGALASVLADRSKFKGAVYGHAVLLPKDSLKVISRAEALDNMNKNLDVYREQVTKAKSQGAEIIVFPEDGLYGFQFTRQSIYPYLEYIPDPRTELWSPCDEPGRYNDTEVQRSLSCLAKTNSLYLVANMGDKQPCDAATDRTCPPDGRYQYNTNVVYGPDGRLLARYHKYNLFYELQFNAPELELSYFDTPFGRFGLMICFDVLFHDPGLPLILSLNISNIIFTSAWMDALPLLSALGYHSSFARGLGINMLGANIHIPDYRFHGSGIYGPDGTIISFYGSTNASKPKLLVADVNVLDDTQPNKIVSSIVQQNWKQARMKEADMKRVTKDTTENSKKTFESLLFYDMFTFAALDKPSGHIRVNQKHVHCELRYSIPEELFGRELYAFGAFDGLHTYEGQYYFQICALVKCADARNRSTCGSVTYDAITPFVRLSISGEMQTPFVYPQIILSNGIGELSLAEPDSWTFTGKSLKTVQEFYKPVLSAALFGRDYLRDTDGQDKGDNLYKSQEDATDKEDKSEIYLGLVSGQNIFIFLLGFVCLLLLVNMAIF</sequence>
<evidence type="ECO:0000256" key="4">
    <source>
        <dbReference type="ARBA" id="ARBA00023180"/>
    </source>
</evidence>
<keyword evidence="4" id="KW-0325">Glycoprotein</keyword>
<dbReference type="STRING" id="6526.A0A2C9JLC8"/>
<dbReference type="FunFam" id="3.60.110.10:FF:000001">
    <property type="entry name" value="biotinidase isoform X1"/>
    <property type="match status" value="1"/>
</dbReference>
<dbReference type="GO" id="GO:0016811">
    <property type="term" value="F:hydrolase activity, acting on carbon-nitrogen (but not peptide) bonds, in linear amides"/>
    <property type="evidence" value="ECO:0007669"/>
    <property type="project" value="InterPro"/>
</dbReference>
<accession>A0A2C9JLC8</accession>
<comment type="similarity">
    <text evidence="1">Belongs to the carbon-nitrogen hydrolase superfamily. BTD/VNN family.</text>
</comment>
<evidence type="ECO:0000259" key="7">
    <source>
        <dbReference type="PROSITE" id="PS50263"/>
    </source>
</evidence>
<dbReference type="KEGG" id="bgt:106058822"/>
<dbReference type="RefSeq" id="XP_013071775.2">
    <property type="nucleotide sequence ID" value="XM_013216321.2"/>
</dbReference>
<dbReference type="Gene3D" id="3.60.110.10">
    <property type="entry name" value="Carbon-nitrogen hydrolase"/>
    <property type="match status" value="1"/>
</dbReference>
<dbReference type="CDD" id="cd07567">
    <property type="entry name" value="biotinidase_like"/>
    <property type="match status" value="1"/>
</dbReference>
<dbReference type="SUPFAM" id="SSF56317">
    <property type="entry name" value="Carbon-nitrogen hydrolase"/>
    <property type="match status" value="1"/>
</dbReference>
<keyword evidence="5" id="KW-0472">Membrane</keyword>
<dbReference type="InterPro" id="IPR012101">
    <property type="entry name" value="Biotinidase-like_euk"/>
</dbReference>
<dbReference type="InterPro" id="IPR040154">
    <property type="entry name" value="Biotinidase/VNN"/>
</dbReference>
<dbReference type="InterPro" id="IPR043957">
    <property type="entry name" value="Vanin_C"/>
</dbReference>
<dbReference type="EnsemblMetazoa" id="BGLB004267-RB">
    <property type="protein sequence ID" value="BGLB004267-PB"/>
    <property type="gene ID" value="BGLB004267"/>
</dbReference>
<evidence type="ECO:0000256" key="2">
    <source>
        <dbReference type="ARBA" id="ARBA00022729"/>
    </source>
</evidence>
<evidence type="ECO:0000256" key="6">
    <source>
        <dbReference type="SAM" id="SignalP"/>
    </source>
</evidence>
<evidence type="ECO:0000256" key="1">
    <source>
        <dbReference type="ARBA" id="ARBA00008225"/>
    </source>
</evidence>
<dbReference type="VEuPathDB" id="VectorBase:BGLB004267"/>
<evidence type="ECO:0000256" key="5">
    <source>
        <dbReference type="SAM" id="Phobius"/>
    </source>
</evidence>
<keyword evidence="5" id="KW-1133">Transmembrane helix</keyword>
<evidence type="ECO:0000313" key="9">
    <source>
        <dbReference type="Proteomes" id="UP000076420"/>
    </source>
</evidence>
<feature type="domain" description="CN hydrolase" evidence="7">
    <location>
        <begin position="39"/>
        <end position="307"/>
    </location>
</feature>
<dbReference type="Pfam" id="PF19018">
    <property type="entry name" value="Vanin_C"/>
    <property type="match status" value="1"/>
</dbReference>
<dbReference type="VEuPathDB" id="VectorBase:BGLAX_035846"/>
<dbReference type="AlphaFoldDB" id="A0A2C9JLC8"/>
<feature type="chain" id="PRO_5013107257" description="CN hydrolase domain-containing protein" evidence="6">
    <location>
        <begin position="21"/>
        <end position="561"/>
    </location>
</feature>
<dbReference type="PANTHER" id="PTHR10609:SF27">
    <property type="entry name" value="CN HYDROLASE DOMAIN-CONTAINING PROTEIN-RELATED"/>
    <property type="match status" value="1"/>
</dbReference>
<dbReference type="InterPro" id="IPR003010">
    <property type="entry name" value="C-N_Hydrolase"/>
</dbReference>
<evidence type="ECO:0000256" key="3">
    <source>
        <dbReference type="ARBA" id="ARBA00022801"/>
    </source>
</evidence>
<protein>
    <recommendedName>
        <fullName evidence="7">CN hydrolase domain-containing protein</fullName>
    </recommendedName>
</protein>
<gene>
    <name evidence="8" type="primary">106058822</name>
</gene>
<keyword evidence="3" id="KW-0378">Hydrolase</keyword>
<dbReference type="Proteomes" id="UP000076420">
    <property type="component" value="Unassembled WGS sequence"/>
</dbReference>
<dbReference type="Pfam" id="PF00795">
    <property type="entry name" value="CN_hydrolase"/>
    <property type="match status" value="1"/>
</dbReference>
<feature type="transmembrane region" description="Helical" evidence="5">
    <location>
        <begin position="542"/>
        <end position="560"/>
    </location>
</feature>
<organism evidence="8 9">
    <name type="scientific">Biomphalaria glabrata</name>
    <name type="common">Bloodfluke planorb</name>
    <name type="synonym">Freshwater snail</name>
    <dbReference type="NCBI Taxonomy" id="6526"/>
    <lineage>
        <taxon>Eukaryota</taxon>
        <taxon>Metazoa</taxon>
        <taxon>Spiralia</taxon>
        <taxon>Lophotrochozoa</taxon>
        <taxon>Mollusca</taxon>
        <taxon>Gastropoda</taxon>
        <taxon>Heterobranchia</taxon>
        <taxon>Euthyneura</taxon>
        <taxon>Panpulmonata</taxon>
        <taxon>Hygrophila</taxon>
        <taxon>Lymnaeoidea</taxon>
        <taxon>Planorbidae</taxon>
        <taxon>Biomphalaria</taxon>
    </lineage>
</organism>
<dbReference type="PANTHER" id="PTHR10609">
    <property type="entry name" value="BIOTINIDASE-RELATED"/>
    <property type="match status" value="1"/>
</dbReference>
<keyword evidence="5" id="KW-0812">Transmembrane</keyword>
<reference evidence="8" key="1">
    <citation type="submission" date="2020-05" db="UniProtKB">
        <authorList>
            <consortium name="EnsemblMetazoa"/>
        </authorList>
    </citation>
    <scope>IDENTIFICATION</scope>
    <source>
        <strain evidence="8">BB02</strain>
    </source>
</reference>